<dbReference type="SUPFAM" id="SSF52540">
    <property type="entry name" value="P-loop containing nucleoside triphosphate hydrolases"/>
    <property type="match status" value="1"/>
</dbReference>
<proteinExistence type="predicted"/>
<dbReference type="InterPro" id="IPR051620">
    <property type="entry name" value="ORF904-like_C"/>
</dbReference>
<dbReference type="EMBL" id="ML000383">
    <property type="protein sequence ID" value="RKO84192.1"/>
    <property type="molecule type" value="Genomic_DNA"/>
</dbReference>
<organism evidence="5 6">
    <name type="scientific">Blyttiomyces helicus</name>
    <dbReference type="NCBI Taxonomy" id="388810"/>
    <lineage>
        <taxon>Eukaryota</taxon>
        <taxon>Fungi</taxon>
        <taxon>Fungi incertae sedis</taxon>
        <taxon>Chytridiomycota</taxon>
        <taxon>Chytridiomycota incertae sedis</taxon>
        <taxon>Chytridiomycetes</taxon>
        <taxon>Chytridiomycetes incertae sedis</taxon>
        <taxon>Blyttiomyces</taxon>
    </lineage>
</organism>
<evidence type="ECO:0000256" key="1">
    <source>
        <dbReference type="ARBA" id="ARBA00022741"/>
    </source>
</evidence>
<evidence type="ECO:0000256" key="3">
    <source>
        <dbReference type="ARBA" id="ARBA00022840"/>
    </source>
</evidence>
<gene>
    <name evidence="5" type="ORF">BDK51DRAFT_26367</name>
</gene>
<dbReference type="InterPro" id="IPR027417">
    <property type="entry name" value="P-loop_NTPase"/>
</dbReference>
<evidence type="ECO:0000313" key="6">
    <source>
        <dbReference type="Proteomes" id="UP000269721"/>
    </source>
</evidence>
<dbReference type="InterPro" id="IPR014015">
    <property type="entry name" value="Helicase_SF3_DNA-vir"/>
</dbReference>
<keyword evidence="6" id="KW-1185">Reference proteome</keyword>
<dbReference type="PANTHER" id="PTHR35372">
    <property type="entry name" value="ATP BINDING PROTEIN-RELATED"/>
    <property type="match status" value="1"/>
</dbReference>
<evidence type="ECO:0000313" key="5">
    <source>
        <dbReference type="EMBL" id="RKO84192.1"/>
    </source>
</evidence>
<dbReference type="PANTHER" id="PTHR35372:SF2">
    <property type="entry name" value="SF3 HELICASE DOMAIN-CONTAINING PROTEIN"/>
    <property type="match status" value="1"/>
</dbReference>
<protein>
    <recommendedName>
        <fullName evidence="4">SF3 helicase domain-containing protein</fullName>
    </recommendedName>
</protein>
<dbReference type="GO" id="GO:0016787">
    <property type="term" value="F:hydrolase activity"/>
    <property type="evidence" value="ECO:0007669"/>
    <property type="project" value="UniProtKB-KW"/>
</dbReference>
<dbReference type="Gene3D" id="3.40.50.300">
    <property type="entry name" value="P-loop containing nucleotide triphosphate hydrolases"/>
    <property type="match status" value="1"/>
</dbReference>
<keyword evidence="1" id="KW-0547">Nucleotide-binding</keyword>
<dbReference type="Proteomes" id="UP000269721">
    <property type="component" value="Unassembled WGS sequence"/>
</dbReference>
<dbReference type="AlphaFoldDB" id="A0A4P9VY56"/>
<keyword evidence="2" id="KW-0378">Hydrolase</keyword>
<dbReference type="PROSITE" id="PS51206">
    <property type="entry name" value="SF3_HELICASE_1"/>
    <property type="match status" value="1"/>
</dbReference>
<dbReference type="OrthoDB" id="2160677at2759"/>
<name>A0A4P9VY56_9FUNG</name>
<evidence type="ECO:0000256" key="2">
    <source>
        <dbReference type="ARBA" id="ARBA00022801"/>
    </source>
</evidence>
<accession>A0A4P9VY56</accession>
<evidence type="ECO:0000259" key="4">
    <source>
        <dbReference type="PROSITE" id="PS51206"/>
    </source>
</evidence>
<sequence length="385" mass="44737">MADTKQLVRFKDGIYDLESSNDQRFRPGRPDDYMIKSMDCNYQYDESLTKEEINEQKKELYSFIDSIFLDKSVREYALTYLSSMLQQGNRDKLMTVFLGDGNNGKTLLCNLIDLTFGSYSHRPPTSQIMGKRTAASGASPDMMLMDKVRVVMYQEPDKNSTFNSGFAKAITGGELYTTCRNLFESMRKIKIDCKVIVSANLDFSMGVIDKALAWRVIVIPFMTSFSSDPDKEILEDESSRMYCKKMDKDLMNKLRGVTTHFARYLLHKYYDKYQSQGLPHSKIIADATQRFIVKGDPIAMYLSECVVMEPNPKAMVFETDMYLKYKEWNEVNNPGTRAKDSRYFREYLEGRKFKINRDRVVINASFRKKENKNKTVIRGAERRRN</sequence>
<keyword evidence="3" id="KW-0067">ATP-binding</keyword>
<feature type="domain" description="SF3 helicase" evidence="4">
    <location>
        <begin position="72"/>
        <end position="234"/>
    </location>
</feature>
<dbReference type="GO" id="GO:0005524">
    <property type="term" value="F:ATP binding"/>
    <property type="evidence" value="ECO:0007669"/>
    <property type="project" value="UniProtKB-KW"/>
</dbReference>
<reference evidence="6" key="1">
    <citation type="journal article" date="2018" name="Nat. Microbiol.">
        <title>Leveraging single-cell genomics to expand the fungal tree of life.</title>
        <authorList>
            <person name="Ahrendt S.R."/>
            <person name="Quandt C.A."/>
            <person name="Ciobanu D."/>
            <person name="Clum A."/>
            <person name="Salamov A."/>
            <person name="Andreopoulos B."/>
            <person name="Cheng J.F."/>
            <person name="Woyke T."/>
            <person name="Pelin A."/>
            <person name="Henrissat B."/>
            <person name="Reynolds N.K."/>
            <person name="Benny G.L."/>
            <person name="Smith M.E."/>
            <person name="James T.Y."/>
            <person name="Grigoriev I.V."/>
        </authorList>
    </citation>
    <scope>NUCLEOTIDE SEQUENCE [LARGE SCALE GENOMIC DNA]</scope>
</reference>